<feature type="region of interest" description="Disordered" evidence="1">
    <location>
        <begin position="442"/>
        <end position="461"/>
    </location>
</feature>
<keyword evidence="3" id="KW-0560">Oxidoreductase</keyword>
<evidence type="ECO:0000313" key="4">
    <source>
        <dbReference type="Proteomes" id="UP000382040"/>
    </source>
</evidence>
<accession>A0A5E5BV65</accession>
<dbReference type="Pfam" id="PF01593">
    <property type="entry name" value="Amino_oxidase"/>
    <property type="match status" value="1"/>
</dbReference>
<name>A0A5E5BV65_9BURK</name>
<dbReference type="InterPro" id="IPR036188">
    <property type="entry name" value="FAD/NAD-bd_sf"/>
</dbReference>
<evidence type="ECO:0000259" key="2">
    <source>
        <dbReference type="Pfam" id="PF01593"/>
    </source>
</evidence>
<proteinExistence type="predicted"/>
<dbReference type="Proteomes" id="UP000382040">
    <property type="component" value="Unassembled WGS sequence"/>
</dbReference>
<evidence type="ECO:0000313" key="3">
    <source>
        <dbReference type="EMBL" id="VVE89072.1"/>
    </source>
</evidence>
<dbReference type="InterPro" id="IPR002937">
    <property type="entry name" value="Amino_oxidase"/>
</dbReference>
<gene>
    <name evidence="3" type="primary">hemY</name>
    <name evidence="3" type="ORF">PBR20603_03037</name>
</gene>
<dbReference type="PANTHER" id="PTHR42923">
    <property type="entry name" value="PROTOPORPHYRINOGEN OXIDASE"/>
    <property type="match status" value="1"/>
</dbReference>
<dbReference type="GO" id="GO:0004729">
    <property type="term" value="F:oxygen-dependent protoporphyrinogen oxidase activity"/>
    <property type="evidence" value="ECO:0007669"/>
    <property type="project" value="UniProtKB-EC"/>
</dbReference>
<dbReference type="EMBL" id="CABPST010000007">
    <property type="protein sequence ID" value="VVE89072.1"/>
    <property type="molecule type" value="Genomic_DNA"/>
</dbReference>
<dbReference type="Gene3D" id="3.50.50.60">
    <property type="entry name" value="FAD/NAD(P)-binding domain"/>
    <property type="match status" value="2"/>
</dbReference>
<reference evidence="3 4" key="1">
    <citation type="submission" date="2019-08" db="EMBL/GenBank/DDBJ databases">
        <authorList>
            <person name="Peeters C."/>
        </authorList>
    </citation>
    <scope>NUCLEOTIDE SEQUENCE [LARGE SCALE GENOMIC DNA]</scope>
    <source>
        <strain evidence="3 4">LMG 20603</strain>
    </source>
</reference>
<dbReference type="AlphaFoldDB" id="A0A5E5BV65"/>
<feature type="domain" description="Amine oxidase" evidence="2">
    <location>
        <begin position="14"/>
        <end position="438"/>
    </location>
</feature>
<dbReference type="SUPFAM" id="SSF51905">
    <property type="entry name" value="FAD/NAD(P)-binding domain"/>
    <property type="match status" value="1"/>
</dbReference>
<dbReference type="PANTHER" id="PTHR42923:SF3">
    <property type="entry name" value="PROTOPORPHYRINOGEN OXIDASE"/>
    <property type="match status" value="1"/>
</dbReference>
<dbReference type="OrthoDB" id="593898at2"/>
<dbReference type="InterPro" id="IPR050464">
    <property type="entry name" value="Zeta_carotene_desat/Oxidored"/>
</dbReference>
<protein>
    <submittedName>
        <fullName evidence="3">Protoporphyrinogen oxidase</fullName>
        <ecNumber evidence="3">1.3.3.4</ecNumber>
    </submittedName>
</protein>
<dbReference type="EC" id="1.3.3.4" evidence="3"/>
<sequence length="461" mass="50316">MTITATCAVVGGGISGIATAHYLRRAGIDAELLEQHRAPGGRMLGATLDGERIDLGGKNIGRHYRRFRALAHELGPFALEPFGINTSRIRDGRIVTLDSTHRLASTFAYMRGCPPADALRLAALCSRVWLDARNRFLDGPSFARLARRADDSTLSTYFSPAFCRAVVRAMSVRMNGAEPDEIHLGNFGTHLGMWLDTYDQLKDGMGAFIDAATAPLKIRCDARVERVVVRNGRVSGLQVRYADGRASDLGYDHVVLATPACVSAELLREHDAVLAAAFDEIRYFPVLVVVAAYRRPVFSVNVRGLSFGPDSELSNAGAYGIERLDMVRYTFSGRKARALIASARGVDGIARPQAEGLLDLAEAALRRHIPVERADRRDVVAHLFDPGLCAYAPHHYRLRALLDDRRHAIDGLAFAGDYLRGASIEACMFAAQEAAVRIAQSFPKGSRRSSRGTGYGYRAST</sequence>
<keyword evidence="4" id="KW-1185">Reference proteome</keyword>
<evidence type="ECO:0000256" key="1">
    <source>
        <dbReference type="SAM" id="MobiDB-lite"/>
    </source>
</evidence>
<organism evidence="3 4">
    <name type="scientific">Pandoraea bronchicola</name>
    <dbReference type="NCBI Taxonomy" id="2508287"/>
    <lineage>
        <taxon>Bacteria</taxon>
        <taxon>Pseudomonadati</taxon>
        <taxon>Pseudomonadota</taxon>
        <taxon>Betaproteobacteria</taxon>
        <taxon>Burkholderiales</taxon>
        <taxon>Burkholderiaceae</taxon>
        <taxon>Pandoraea</taxon>
    </lineage>
</organism>